<evidence type="ECO:0000313" key="2">
    <source>
        <dbReference type="Proteomes" id="UP000242662"/>
    </source>
</evidence>
<name>A0A1G6GG34_9BACI</name>
<keyword evidence="2" id="KW-1185">Reference proteome</keyword>
<dbReference type="Proteomes" id="UP000242662">
    <property type="component" value="Unassembled WGS sequence"/>
</dbReference>
<protein>
    <submittedName>
        <fullName evidence="1">Uncharacterized protein</fullName>
    </submittedName>
</protein>
<sequence length="83" mass="9683">MDIHVNEPLATRKPGDMIYTKDSHMYIIIEDKGESYPFLLVCLQTFTVIQNYDSLPTWQELEEDIAEEIEAIYKQEDARLSVS</sequence>
<dbReference type="AlphaFoldDB" id="A0A1G6GG34"/>
<organism evidence="1 2">
    <name type="scientific">Shouchella lonarensis</name>
    <dbReference type="NCBI Taxonomy" id="1464122"/>
    <lineage>
        <taxon>Bacteria</taxon>
        <taxon>Bacillati</taxon>
        <taxon>Bacillota</taxon>
        <taxon>Bacilli</taxon>
        <taxon>Bacillales</taxon>
        <taxon>Bacillaceae</taxon>
        <taxon>Shouchella</taxon>
    </lineage>
</organism>
<reference evidence="2" key="1">
    <citation type="submission" date="2016-09" db="EMBL/GenBank/DDBJ databases">
        <authorList>
            <person name="Varghese N."/>
            <person name="Submissions S."/>
        </authorList>
    </citation>
    <scope>NUCLEOTIDE SEQUENCE [LARGE SCALE GENOMIC DNA]</scope>
    <source>
        <strain evidence="2">25nlg</strain>
    </source>
</reference>
<proteinExistence type="predicted"/>
<dbReference type="STRING" id="1464122.SAMN05421737_1013"/>
<dbReference type="RefSeq" id="WP_090774225.1">
    <property type="nucleotide sequence ID" value="NZ_FMYM01000001.1"/>
</dbReference>
<dbReference type="EMBL" id="FMYM01000001">
    <property type="protein sequence ID" value="SDB80968.1"/>
    <property type="molecule type" value="Genomic_DNA"/>
</dbReference>
<dbReference type="OrthoDB" id="2883715at2"/>
<gene>
    <name evidence="1" type="ORF">SAMN05421737_1013</name>
</gene>
<evidence type="ECO:0000313" key="1">
    <source>
        <dbReference type="EMBL" id="SDB80968.1"/>
    </source>
</evidence>
<accession>A0A1G6GG34</accession>